<gene>
    <name evidence="2" type="ORF">ETD86_28910</name>
</gene>
<feature type="transmembrane region" description="Helical" evidence="1">
    <location>
        <begin position="128"/>
        <end position="151"/>
    </location>
</feature>
<feature type="transmembrane region" description="Helical" evidence="1">
    <location>
        <begin position="215"/>
        <end position="235"/>
    </location>
</feature>
<dbReference type="OrthoDB" id="10014917at2"/>
<feature type="transmembrane region" description="Helical" evidence="1">
    <location>
        <begin position="67"/>
        <end position="88"/>
    </location>
</feature>
<dbReference type="RefSeq" id="WP_138669306.1">
    <property type="nucleotide sequence ID" value="NZ_VCKY01000110.1"/>
</dbReference>
<keyword evidence="1" id="KW-1133">Transmembrane helix</keyword>
<feature type="transmembrane region" description="Helical" evidence="1">
    <location>
        <begin position="374"/>
        <end position="395"/>
    </location>
</feature>
<evidence type="ECO:0000256" key="1">
    <source>
        <dbReference type="SAM" id="Phobius"/>
    </source>
</evidence>
<evidence type="ECO:0000313" key="2">
    <source>
        <dbReference type="EMBL" id="TMR14363.1"/>
    </source>
</evidence>
<sequence>MRRHTVAAILLGSVGLWCALIGAIDLAVLAHPYRLHIGKMDPGSALQAVPILKAMLFTAGKPSTATVLAPGLFAVAAAPLMVVAALLVHRGKPLGSLLAAMLGASLMIVSLLGALQILFNALSEGASWYVWSIGTLLGLAVLSYALGLWAIPSHKGSGAADAFTRWSLVASALVIVVLMAGTYAWEHELQVFGAPVAAGLAVLAWAATRRGGSKGVLIAGGFLAFPFTVVMYLLFPSVTGLVTAMSFPPVTGLVVRLGICALLTVPLLMGMVRLAAEADGERAGGRAPAALIAASMLAGPVVTVLGVVGIDEARSIAATEVVGVPSVGSGFLDAAAGGAQVYAGLFAIAAVGMIMLACRVWIRGSTPGTQAAVISWGMVYLLLLAIGASLTPFVIGDSDELVHRVVLEGPVWYVPAVRTTLACAAALLAVAGFLLIRLARRR</sequence>
<organism evidence="2 3">
    <name type="scientific">Nonomuraea turkmeniaca</name>
    <dbReference type="NCBI Taxonomy" id="103838"/>
    <lineage>
        <taxon>Bacteria</taxon>
        <taxon>Bacillati</taxon>
        <taxon>Actinomycetota</taxon>
        <taxon>Actinomycetes</taxon>
        <taxon>Streptosporangiales</taxon>
        <taxon>Streptosporangiaceae</taxon>
        <taxon>Nonomuraea</taxon>
    </lineage>
</organism>
<comment type="caution">
    <text evidence="2">The sequence shown here is derived from an EMBL/GenBank/DDBJ whole genome shotgun (WGS) entry which is preliminary data.</text>
</comment>
<dbReference type="EMBL" id="VCKY01000110">
    <property type="protein sequence ID" value="TMR14363.1"/>
    <property type="molecule type" value="Genomic_DNA"/>
</dbReference>
<dbReference type="AlphaFoldDB" id="A0A5S4FAJ8"/>
<feature type="transmembrane region" description="Helical" evidence="1">
    <location>
        <begin position="255"/>
        <end position="276"/>
    </location>
</feature>
<keyword evidence="3" id="KW-1185">Reference proteome</keyword>
<feature type="transmembrane region" description="Helical" evidence="1">
    <location>
        <begin position="415"/>
        <end position="436"/>
    </location>
</feature>
<evidence type="ECO:0000313" key="3">
    <source>
        <dbReference type="Proteomes" id="UP000309128"/>
    </source>
</evidence>
<dbReference type="Proteomes" id="UP000309128">
    <property type="component" value="Unassembled WGS sequence"/>
</dbReference>
<feature type="transmembrane region" description="Helical" evidence="1">
    <location>
        <begin position="288"/>
        <end position="310"/>
    </location>
</feature>
<protein>
    <submittedName>
        <fullName evidence="2">Uncharacterized protein</fullName>
    </submittedName>
</protein>
<feature type="transmembrane region" description="Helical" evidence="1">
    <location>
        <begin position="341"/>
        <end position="362"/>
    </location>
</feature>
<feature type="transmembrane region" description="Helical" evidence="1">
    <location>
        <begin position="191"/>
        <end position="208"/>
    </location>
</feature>
<proteinExistence type="predicted"/>
<reference evidence="2 3" key="1">
    <citation type="submission" date="2019-05" db="EMBL/GenBank/DDBJ databases">
        <title>Draft genome sequence of Nonomuraea turkmeniaca DSM 43926.</title>
        <authorList>
            <person name="Saricaoglu S."/>
            <person name="Isik K."/>
        </authorList>
    </citation>
    <scope>NUCLEOTIDE SEQUENCE [LARGE SCALE GENOMIC DNA]</scope>
    <source>
        <strain evidence="2 3">DSM 43926</strain>
    </source>
</reference>
<accession>A0A5S4FAJ8</accession>
<keyword evidence="1" id="KW-0472">Membrane</keyword>
<keyword evidence="1" id="KW-0812">Transmembrane</keyword>
<name>A0A5S4FAJ8_9ACTN</name>
<feature type="transmembrane region" description="Helical" evidence="1">
    <location>
        <begin position="163"/>
        <end position="185"/>
    </location>
</feature>
<feature type="transmembrane region" description="Helical" evidence="1">
    <location>
        <begin position="100"/>
        <end position="122"/>
    </location>
</feature>